<evidence type="ECO:0000313" key="1">
    <source>
        <dbReference type="EMBL" id="ULT94884.1"/>
    </source>
</evidence>
<proteinExistence type="predicted"/>
<dbReference type="AlphaFoldDB" id="A0AAE9AH17"/>
<gene>
    <name evidence="1" type="ORF">L3Y34_003962</name>
</gene>
<dbReference type="EMBL" id="CP090894">
    <property type="protein sequence ID" value="ULT94884.1"/>
    <property type="molecule type" value="Genomic_DNA"/>
</dbReference>
<accession>A0AAE9AH17</accession>
<name>A0AAE9AH17_CAEBR</name>
<evidence type="ECO:0000313" key="2">
    <source>
        <dbReference type="Proteomes" id="UP000827892"/>
    </source>
</evidence>
<organism evidence="1 2">
    <name type="scientific">Caenorhabditis briggsae</name>
    <dbReference type="NCBI Taxonomy" id="6238"/>
    <lineage>
        <taxon>Eukaryota</taxon>
        <taxon>Metazoa</taxon>
        <taxon>Ecdysozoa</taxon>
        <taxon>Nematoda</taxon>
        <taxon>Chromadorea</taxon>
        <taxon>Rhabditida</taxon>
        <taxon>Rhabditina</taxon>
        <taxon>Rhabditomorpha</taxon>
        <taxon>Rhabditoidea</taxon>
        <taxon>Rhabditidae</taxon>
        <taxon>Peloderinae</taxon>
        <taxon>Caenorhabditis</taxon>
    </lineage>
</organism>
<sequence length="120" mass="12931">MMVLKQFKQFVLKMSLKFFLVSSILIGLVTAGLIRKRRGTYEDEAVTPAGGGASVAPMAEVTRTFHSNLSTSSFWCNGVSGFLKIFKDWMFNKTLECFLNTSAIGATLAPPPAGVTASSS</sequence>
<reference evidence="1 2" key="1">
    <citation type="submission" date="2022-05" db="EMBL/GenBank/DDBJ databases">
        <title>Chromosome-level reference genomes for two strains of Caenorhabditis briggsae: an improved platform for comparative genomics.</title>
        <authorList>
            <person name="Stevens L."/>
            <person name="Andersen E.C."/>
        </authorList>
    </citation>
    <scope>NUCLEOTIDE SEQUENCE [LARGE SCALE GENOMIC DNA]</scope>
    <source>
        <strain evidence="1">QX1410_ONT</strain>
        <tissue evidence="1">Whole-organism</tissue>
    </source>
</reference>
<protein>
    <submittedName>
        <fullName evidence="1">Uncharacterized protein</fullName>
    </submittedName>
</protein>
<dbReference type="Proteomes" id="UP000827892">
    <property type="component" value="Chromosome IV"/>
</dbReference>